<evidence type="ECO:0000313" key="2">
    <source>
        <dbReference type="Proteomes" id="UP000477722"/>
    </source>
</evidence>
<evidence type="ECO:0000313" key="1">
    <source>
        <dbReference type="EMBL" id="NGO67011.1"/>
    </source>
</evidence>
<dbReference type="Pfam" id="PF15891">
    <property type="entry name" value="Nuc_deoxyri_tr2"/>
    <property type="match status" value="1"/>
</dbReference>
<dbReference type="Gene3D" id="3.40.50.450">
    <property type="match status" value="1"/>
</dbReference>
<reference evidence="1 2" key="1">
    <citation type="submission" date="2020-02" db="EMBL/GenBank/DDBJ databases">
        <title>Whole-genome analyses of novel actinobacteria.</title>
        <authorList>
            <person name="Sahin N."/>
            <person name="Tatar D."/>
        </authorList>
    </citation>
    <scope>NUCLEOTIDE SEQUENCE [LARGE SCALE GENOMIC DNA]</scope>
    <source>
        <strain evidence="1 2">SB3404</strain>
    </source>
</reference>
<dbReference type="Proteomes" id="UP000477722">
    <property type="component" value="Unassembled WGS sequence"/>
</dbReference>
<dbReference type="EMBL" id="JAAKZZ010000005">
    <property type="protein sequence ID" value="NGO67011.1"/>
    <property type="molecule type" value="Genomic_DNA"/>
</dbReference>
<dbReference type="InterPro" id="IPR039470">
    <property type="entry name" value="Nuc_deoxyri_tr2"/>
</dbReference>
<dbReference type="AlphaFoldDB" id="A0A6G4WR90"/>
<gene>
    <name evidence="1" type="ORF">G5C65_01250</name>
</gene>
<protein>
    <recommendedName>
        <fullName evidence="3">Nucleoside 2-deoxyribosyltransferase</fullName>
    </recommendedName>
</protein>
<sequence>MPMTCEFRRMLVPDFWNPRAFPGGITDWPDWQKTTTAVLDDLDVTVFNPRRSSFPLYDPNAEAAQVGWEYRRLRRADFVMFWFPDSPTRYQPIALHELGMAAGQDAADLVVGADPGYMRRRNVVAQLSHARPGLPVHSTLADTIEACRTAIGAAR</sequence>
<name>A0A6G4WR90_9ACTN</name>
<evidence type="ECO:0008006" key="3">
    <source>
        <dbReference type="Google" id="ProtNLM"/>
    </source>
</evidence>
<proteinExistence type="predicted"/>
<keyword evidence="2" id="KW-1185">Reference proteome</keyword>
<organism evidence="1 2">
    <name type="scientific">Streptomyces boncukensis</name>
    <dbReference type="NCBI Taxonomy" id="2711219"/>
    <lineage>
        <taxon>Bacteria</taxon>
        <taxon>Bacillati</taxon>
        <taxon>Actinomycetota</taxon>
        <taxon>Actinomycetes</taxon>
        <taxon>Kitasatosporales</taxon>
        <taxon>Streptomycetaceae</taxon>
        <taxon>Streptomyces</taxon>
    </lineage>
</organism>
<accession>A0A6G4WR90</accession>
<comment type="caution">
    <text evidence="1">The sequence shown here is derived from an EMBL/GenBank/DDBJ whole genome shotgun (WGS) entry which is preliminary data.</text>
</comment>